<keyword evidence="8" id="KW-1185">Reference proteome</keyword>
<evidence type="ECO:0000313" key="8">
    <source>
        <dbReference type="Proteomes" id="UP001220064"/>
    </source>
</evidence>
<accession>A0ABY7U7F0</accession>
<evidence type="ECO:0000256" key="1">
    <source>
        <dbReference type="ARBA" id="ARBA00004533"/>
    </source>
</evidence>
<evidence type="ECO:0000256" key="3">
    <source>
        <dbReference type="ARBA" id="ARBA00022519"/>
    </source>
</evidence>
<dbReference type="EC" id="2.3.1.-" evidence="7"/>
<dbReference type="InterPro" id="IPR004960">
    <property type="entry name" value="LipA_acyltrans"/>
</dbReference>
<sequence>MNAEELSALGYRAGWQLVHRLPPRVAHSFFRCVADRASADGRGPEQLRRNLTRVVGAENVTRALVRDSMRSYMRYWCEAFRLPAIHRDPQLIAQLEANLEGREHLERSLAAGRGVVLALPHTGNWDMAGVLLVHLAGGFTTVAERLRPESLFDDFVAFRESLGFDVIPHTGGATRPFAHLKDTVQRGGAVALLAERDLTRTGVPVTFFGEPATMAAGPAQLAIETGAALHVVHLWYPGSDSWGTSVSPALKVDTLARTTQRMADHFAANIARHPADWHMLQPLWTADVDQRRRRHHQLSDN</sequence>
<gene>
    <name evidence="7" type="ORF">CMASS_05940</name>
</gene>
<dbReference type="NCBIfam" id="NF005919">
    <property type="entry name" value="PRK07920.1"/>
    <property type="match status" value="1"/>
</dbReference>
<reference evidence="7 8" key="1">
    <citation type="submission" date="2020-10" db="EMBL/GenBank/DDBJ databases">
        <title>Complete genome sequence of Corynebacterium massiliense DSM 45435, type strain of Corynebacterium massiliense.</title>
        <authorList>
            <person name="Busche T."/>
            <person name="Kalinowski J."/>
            <person name="Ruckert C."/>
        </authorList>
    </citation>
    <scope>NUCLEOTIDE SEQUENCE [LARGE SCALE GENOMIC DNA]</scope>
    <source>
        <strain evidence="7 8">DSM 45435</strain>
    </source>
</reference>
<keyword evidence="4 7" id="KW-0808">Transferase</keyword>
<proteinExistence type="predicted"/>
<organism evidence="7 8">
    <name type="scientific">Corynebacterium massiliense DSM 45435</name>
    <dbReference type="NCBI Taxonomy" id="1121364"/>
    <lineage>
        <taxon>Bacteria</taxon>
        <taxon>Bacillati</taxon>
        <taxon>Actinomycetota</taxon>
        <taxon>Actinomycetes</taxon>
        <taxon>Mycobacteriales</taxon>
        <taxon>Corynebacteriaceae</taxon>
        <taxon>Corynebacterium</taxon>
    </lineage>
</organism>
<comment type="subcellular location">
    <subcellularLocation>
        <location evidence="1">Cell inner membrane</location>
    </subcellularLocation>
</comment>
<evidence type="ECO:0000256" key="2">
    <source>
        <dbReference type="ARBA" id="ARBA00022475"/>
    </source>
</evidence>
<dbReference type="Pfam" id="PF03279">
    <property type="entry name" value="Lip_A_acyltrans"/>
    <property type="match status" value="1"/>
</dbReference>
<dbReference type="PANTHER" id="PTHR30606">
    <property type="entry name" value="LIPID A BIOSYNTHESIS LAUROYL ACYLTRANSFERASE"/>
    <property type="match status" value="1"/>
</dbReference>
<dbReference type="CDD" id="cd07984">
    <property type="entry name" value="LPLAT_LABLAT-like"/>
    <property type="match status" value="1"/>
</dbReference>
<keyword evidence="5" id="KW-0472">Membrane</keyword>
<evidence type="ECO:0000256" key="6">
    <source>
        <dbReference type="ARBA" id="ARBA00023315"/>
    </source>
</evidence>
<dbReference type="EMBL" id="CP063189">
    <property type="protein sequence ID" value="WCZ32629.1"/>
    <property type="molecule type" value="Genomic_DNA"/>
</dbReference>
<keyword evidence="3" id="KW-0997">Cell inner membrane</keyword>
<keyword evidence="6 7" id="KW-0012">Acyltransferase</keyword>
<dbReference type="PANTHER" id="PTHR30606:SF10">
    <property type="entry name" value="PHOSPHATIDYLINOSITOL MANNOSIDE ACYLTRANSFERASE"/>
    <property type="match status" value="1"/>
</dbReference>
<evidence type="ECO:0000256" key="4">
    <source>
        <dbReference type="ARBA" id="ARBA00022679"/>
    </source>
</evidence>
<evidence type="ECO:0000313" key="7">
    <source>
        <dbReference type="EMBL" id="WCZ32629.1"/>
    </source>
</evidence>
<dbReference type="GO" id="GO:0016746">
    <property type="term" value="F:acyltransferase activity"/>
    <property type="evidence" value="ECO:0007669"/>
    <property type="project" value="UniProtKB-KW"/>
</dbReference>
<dbReference type="Proteomes" id="UP001220064">
    <property type="component" value="Chromosome"/>
</dbReference>
<dbReference type="RefSeq" id="WP_022862103.1">
    <property type="nucleotide sequence ID" value="NZ_ATVG01000001.1"/>
</dbReference>
<name>A0ABY7U7F0_9CORY</name>
<keyword evidence="2" id="KW-1003">Cell membrane</keyword>
<protein>
    <submittedName>
        <fullName evidence="7">Phosphatidylinositol mannoside acyltransferase</fullName>
        <ecNumber evidence="7">2.3.1.-</ecNumber>
    </submittedName>
</protein>
<evidence type="ECO:0000256" key="5">
    <source>
        <dbReference type="ARBA" id="ARBA00023136"/>
    </source>
</evidence>